<evidence type="ECO:0000313" key="2">
    <source>
        <dbReference type="Proteomes" id="UP001600888"/>
    </source>
</evidence>
<dbReference type="Proteomes" id="UP001600888">
    <property type="component" value="Unassembled WGS sequence"/>
</dbReference>
<gene>
    <name evidence="1" type="ORF">FJTKL_07148</name>
</gene>
<proteinExistence type="predicted"/>
<reference evidence="1 2" key="1">
    <citation type="submission" date="2024-03" db="EMBL/GenBank/DDBJ databases">
        <title>A high-quality draft genome sequence of Diaporthe vaccinii, a causative agent of upright dieback and viscid rot disease in cranberry plants.</title>
        <authorList>
            <person name="Sarrasin M."/>
            <person name="Lang B.F."/>
            <person name="Burger G."/>
        </authorList>
    </citation>
    <scope>NUCLEOTIDE SEQUENCE [LARGE SCALE GENOMIC DNA]</scope>
    <source>
        <strain evidence="1 2">IS7</strain>
    </source>
</reference>
<protein>
    <submittedName>
        <fullName evidence="1">Uncharacterized protein</fullName>
    </submittedName>
</protein>
<organism evidence="1 2">
    <name type="scientific">Diaporthe vaccinii</name>
    <dbReference type="NCBI Taxonomy" id="105482"/>
    <lineage>
        <taxon>Eukaryota</taxon>
        <taxon>Fungi</taxon>
        <taxon>Dikarya</taxon>
        <taxon>Ascomycota</taxon>
        <taxon>Pezizomycotina</taxon>
        <taxon>Sordariomycetes</taxon>
        <taxon>Sordariomycetidae</taxon>
        <taxon>Diaporthales</taxon>
        <taxon>Diaporthaceae</taxon>
        <taxon>Diaporthe</taxon>
        <taxon>Diaporthe eres species complex</taxon>
    </lineage>
</organism>
<evidence type="ECO:0000313" key="1">
    <source>
        <dbReference type="EMBL" id="KAL2286388.1"/>
    </source>
</evidence>
<comment type="caution">
    <text evidence="1">The sequence shown here is derived from an EMBL/GenBank/DDBJ whole genome shotgun (WGS) entry which is preliminary data.</text>
</comment>
<keyword evidence="2" id="KW-1185">Reference proteome</keyword>
<dbReference type="EMBL" id="JBAWTH010000025">
    <property type="protein sequence ID" value="KAL2286388.1"/>
    <property type="molecule type" value="Genomic_DNA"/>
</dbReference>
<accession>A0ABR4EVA7</accession>
<name>A0ABR4EVA7_9PEZI</name>
<sequence>MATPTKPVILILSLGEKWMQDMCDDPTSFGAGLDDLLQHADLKRARTARAALSYLDKNAASPPGGILVTDPGVAQPGNKALLDRVVAYARAGGTVVMSYCFSSNMRMDDLADFWRQAWGLPWAPGSYHQTDLALNESASTLRGQGAALHNVYSQKALCLKKVQREHAWYLPTEDSFTQSVVFAPESVSLNETAVAFAPFGQGMVGYTGDVNMEVGTQKVVMRMFGLEERGLE</sequence>